<dbReference type="Proteomes" id="UP000030652">
    <property type="component" value="Unassembled WGS sequence"/>
</dbReference>
<dbReference type="AlphaFoldDB" id="A0A0B0EKY1"/>
<accession>A0A0B0EKY1</accession>
<gene>
    <name evidence="1" type="ORF">SCABRO_00523</name>
</gene>
<name>A0A0B0EKY1_9BACT</name>
<comment type="caution">
    <text evidence="1">The sequence shown here is derived from an EMBL/GenBank/DDBJ whole genome shotgun (WGS) entry which is preliminary data.</text>
</comment>
<sequence length="60" mass="6802">MVRLAISVEGQTEERFIQMVIVPYLQSRSIYAVPLQLGSEGGDVYLPRIKNKLHKNGAWT</sequence>
<organism evidence="1 2">
    <name type="scientific">Candidatus Scalindua brodae</name>
    <dbReference type="NCBI Taxonomy" id="237368"/>
    <lineage>
        <taxon>Bacteria</taxon>
        <taxon>Pseudomonadati</taxon>
        <taxon>Planctomycetota</taxon>
        <taxon>Candidatus Brocadiia</taxon>
        <taxon>Candidatus Brocadiales</taxon>
        <taxon>Candidatus Scalinduaceae</taxon>
        <taxon>Candidatus Scalindua</taxon>
    </lineage>
</organism>
<proteinExistence type="predicted"/>
<reference evidence="1 2" key="1">
    <citation type="submission" date="2014-10" db="EMBL/GenBank/DDBJ databases">
        <title>Draft genome of anammox bacterium scalindua brodae, obtained using differential coverage binning of sequence data from two enrichment reactors.</title>
        <authorList>
            <person name="Speth D.R."/>
            <person name="Russ L."/>
            <person name="Kartal B."/>
            <person name="Op den Camp H.J."/>
            <person name="Dutilh B.E."/>
            <person name="Jetten M.S."/>
        </authorList>
    </citation>
    <scope>NUCLEOTIDE SEQUENCE [LARGE SCALE GENOMIC DNA]</scope>
    <source>
        <strain evidence="1">RU1</strain>
    </source>
</reference>
<evidence type="ECO:0008006" key="3">
    <source>
        <dbReference type="Google" id="ProtNLM"/>
    </source>
</evidence>
<evidence type="ECO:0000313" key="1">
    <source>
        <dbReference type="EMBL" id="KHE93722.1"/>
    </source>
</evidence>
<protein>
    <recommendedName>
        <fullName evidence="3">DUF4276 family protein</fullName>
    </recommendedName>
</protein>
<evidence type="ECO:0000313" key="2">
    <source>
        <dbReference type="Proteomes" id="UP000030652"/>
    </source>
</evidence>
<dbReference type="EMBL" id="JRYO01000039">
    <property type="protein sequence ID" value="KHE93722.1"/>
    <property type="molecule type" value="Genomic_DNA"/>
</dbReference>